<sequence>MPADTTAPKTETIEVLASDISRPSISLVSSPPNAFTADPLCEAKGNWRDWKWAMEGTIGLTPLWDYIQGYVPCPDPDREPRAYRHWMSNDRMARLYIDSAMDLDEAKAMNVRDIKPATALWATLQANNDRMARLYIDSAMDLDEAKAMNVRDIKPATALWATLQAKYENLGAVNQFSLLEQVFSTDLEDGDNLLKSFNAGVELATRAYGSKLSKNTFQVLALTRMISRIPSLSHIKTTIYSEVHRAAKAGNRDTYTIDDVRELITHRQTEIMTEKRNNHVAALAATTHPKKSDKPPIICSNCKGLHHMAEFCIRTGGGMEGKTVEQSKEARRKARETAKNGGKATKRDSGANVATTDTTPTANFASLFPLPSFNIDNHPEIASNDDSEPVETWFSLKEITSSVDWNVHTNPNGTISKAERLQLAVQEAREAAIRRKQYRDERQAARTTKANFEQLPFQDVDDPQSLVSELEALFTSLNVSPHSLLTHATISGIRDSIEAFNSSIDDDESDPKTWKEARESHDANKWIEGDAAEVKSLQDMGVFKWVPRTDVPAGYKLLRPKRVFKKKRDENGTVVRHK</sequence>
<dbReference type="InParanoid" id="A0A409YT09"/>
<accession>A0A409YT09</accession>
<dbReference type="Proteomes" id="UP000284842">
    <property type="component" value="Unassembled WGS sequence"/>
</dbReference>
<gene>
    <name evidence="3" type="ORF">CVT24_004223</name>
</gene>
<evidence type="ECO:0000313" key="3">
    <source>
        <dbReference type="EMBL" id="PPR06098.1"/>
    </source>
</evidence>
<comment type="caution">
    <text evidence="3">The sequence shown here is derived from an EMBL/GenBank/DDBJ whole genome shotgun (WGS) entry which is preliminary data.</text>
</comment>
<organism evidence="3 4">
    <name type="scientific">Panaeolus cyanescens</name>
    <dbReference type="NCBI Taxonomy" id="181874"/>
    <lineage>
        <taxon>Eukaryota</taxon>
        <taxon>Fungi</taxon>
        <taxon>Dikarya</taxon>
        <taxon>Basidiomycota</taxon>
        <taxon>Agaricomycotina</taxon>
        <taxon>Agaricomycetes</taxon>
        <taxon>Agaricomycetidae</taxon>
        <taxon>Agaricales</taxon>
        <taxon>Agaricineae</taxon>
        <taxon>Galeropsidaceae</taxon>
        <taxon>Panaeolus</taxon>
    </lineage>
</organism>
<evidence type="ECO:0000256" key="2">
    <source>
        <dbReference type="SAM" id="MobiDB-lite"/>
    </source>
</evidence>
<evidence type="ECO:0000313" key="4">
    <source>
        <dbReference type="Proteomes" id="UP000284842"/>
    </source>
</evidence>
<name>A0A409YT09_9AGAR</name>
<feature type="coiled-coil region" evidence="1">
    <location>
        <begin position="421"/>
        <end position="455"/>
    </location>
</feature>
<keyword evidence="1" id="KW-0175">Coiled coil</keyword>
<dbReference type="EMBL" id="NHTK01000708">
    <property type="protein sequence ID" value="PPR06098.1"/>
    <property type="molecule type" value="Genomic_DNA"/>
</dbReference>
<dbReference type="AlphaFoldDB" id="A0A409YT09"/>
<feature type="region of interest" description="Disordered" evidence="2">
    <location>
        <begin position="322"/>
        <end position="359"/>
    </location>
</feature>
<reference evidence="3 4" key="1">
    <citation type="journal article" date="2018" name="Evol. Lett.">
        <title>Horizontal gene cluster transfer increased hallucinogenic mushroom diversity.</title>
        <authorList>
            <person name="Reynolds H.T."/>
            <person name="Vijayakumar V."/>
            <person name="Gluck-Thaler E."/>
            <person name="Korotkin H.B."/>
            <person name="Matheny P.B."/>
            <person name="Slot J.C."/>
        </authorList>
    </citation>
    <scope>NUCLEOTIDE SEQUENCE [LARGE SCALE GENOMIC DNA]</scope>
    <source>
        <strain evidence="3 4">2629</strain>
    </source>
</reference>
<feature type="non-terminal residue" evidence="3">
    <location>
        <position position="578"/>
    </location>
</feature>
<evidence type="ECO:0000256" key="1">
    <source>
        <dbReference type="SAM" id="Coils"/>
    </source>
</evidence>
<keyword evidence="4" id="KW-1185">Reference proteome</keyword>
<proteinExistence type="predicted"/>
<dbReference type="STRING" id="181874.A0A409YT09"/>
<protein>
    <submittedName>
        <fullName evidence="3">Uncharacterized protein</fullName>
    </submittedName>
</protein>
<dbReference type="OrthoDB" id="2941894at2759"/>